<dbReference type="PROSITE" id="PS50879">
    <property type="entry name" value="RNASE_H_1"/>
    <property type="match status" value="1"/>
</dbReference>
<dbReference type="InterPro" id="IPR036397">
    <property type="entry name" value="RNaseH_sf"/>
</dbReference>
<dbReference type="FunFam" id="3.40.970.10:FF:000001">
    <property type="entry name" value="Ribonuclease H1"/>
    <property type="match status" value="1"/>
</dbReference>
<dbReference type="Pfam" id="PF01693">
    <property type="entry name" value="Cauli_VI"/>
    <property type="match status" value="1"/>
</dbReference>
<evidence type="ECO:0000256" key="13">
    <source>
        <dbReference type="ARBA" id="ARBA00059147"/>
    </source>
</evidence>
<dbReference type="PIRSF" id="PIRSF036852">
    <property type="entry name" value="Ribonuclease_H1_euk"/>
    <property type="match status" value="1"/>
</dbReference>
<dbReference type="OMA" id="IRSMTEW"/>
<dbReference type="InterPro" id="IPR011320">
    <property type="entry name" value="RNase_H1_N"/>
</dbReference>
<accession>A0A2K5Y058</accession>
<dbReference type="GO" id="GO:0000287">
    <property type="term" value="F:magnesium ion binding"/>
    <property type="evidence" value="ECO:0007669"/>
    <property type="project" value="UniProtKB-UniRule"/>
</dbReference>
<dbReference type="Gene3D" id="3.30.420.10">
    <property type="entry name" value="Ribonuclease H-like superfamily/Ribonuclease H"/>
    <property type="match status" value="1"/>
</dbReference>
<dbReference type="Pfam" id="PF00075">
    <property type="entry name" value="RNase_H"/>
    <property type="match status" value="1"/>
</dbReference>
<dbReference type="InterPro" id="IPR017067">
    <property type="entry name" value="RNase_H1_euk"/>
</dbReference>
<evidence type="ECO:0000256" key="14">
    <source>
        <dbReference type="ARBA" id="ARBA00068459"/>
    </source>
</evidence>
<keyword evidence="9 15" id="KW-0479">Metal-binding</keyword>
<reference evidence="18" key="2">
    <citation type="submission" date="2025-09" db="UniProtKB">
        <authorList>
            <consortium name="Ensembl"/>
        </authorList>
    </citation>
    <scope>IDENTIFICATION</scope>
</reference>
<comment type="subcellular location">
    <subcellularLocation>
        <location evidence="3">Cytoplasm</location>
    </subcellularLocation>
</comment>
<name>A0A2K5Y058_MANLE</name>
<comment type="catalytic activity">
    <reaction evidence="1 15">
        <text>Endonucleolytic cleavage to 5'-phosphomonoester.</text>
        <dbReference type="EC" id="3.1.26.4"/>
    </reaction>
</comment>
<comment type="similarity">
    <text evidence="4 15">Belongs to the RNase H family.</text>
</comment>
<evidence type="ECO:0000256" key="10">
    <source>
        <dbReference type="ARBA" id="ARBA00022759"/>
    </source>
</evidence>
<keyword evidence="8 15" id="KW-0540">Nuclease</keyword>
<dbReference type="EC" id="3.1.26.4" evidence="6 15"/>
<evidence type="ECO:0000259" key="17">
    <source>
        <dbReference type="PROSITE" id="PS50879"/>
    </source>
</evidence>
<reference evidence="18" key="1">
    <citation type="submission" date="2025-08" db="UniProtKB">
        <authorList>
            <consortium name="Ensembl"/>
        </authorList>
    </citation>
    <scope>IDENTIFICATION</scope>
</reference>
<keyword evidence="12 15" id="KW-0460">Magnesium</keyword>
<evidence type="ECO:0000256" key="15">
    <source>
        <dbReference type="PIRNR" id="PIRNR036852"/>
    </source>
</evidence>
<dbReference type="GO" id="GO:0043137">
    <property type="term" value="P:DNA replication, removal of RNA primer"/>
    <property type="evidence" value="ECO:0007669"/>
    <property type="project" value="TreeGrafter"/>
</dbReference>
<dbReference type="InterPro" id="IPR009027">
    <property type="entry name" value="Ribosomal_bL9/RNase_H1_N"/>
</dbReference>
<evidence type="ECO:0000256" key="3">
    <source>
        <dbReference type="ARBA" id="ARBA00004496"/>
    </source>
</evidence>
<dbReference type="FunFam" id="3.30.420.10:FF:000049">
    <property type="entry name" value="Ribonuclease H1"/>
    <property type="match status" value="1"/>
</dbReference>
<dbReference type="STRING" id="9568.ENSMLEP00000008926"/>
<evidence type="ECO:0000256" key="5">
    <source>
        <dbReference type="ARBA" id="ARBA00011245"/>
    </source>
</evidence>
<dbReference type="InterPro" id="IPR012337">
    <property type="entry name" value="RNaseH-like_sf"/>
</dbReference>
<comment type="function">
    <text evidence="13">Endonuclease that specifically degrades the RNA of RNA-DNA hybrids. Plays a role in RNA polymerase II (RNAp II) transcription termination by degrading R-loop RNA-DNA hybrid formation at G-rich pause sites located downstream of the poly(A) site and behind the elongating RNAp II.</text>
</comment>
<protein>
    <recommendedName>
        <fullName evidence="14 15">Ribonuclease H1</fullName>
        <shortName evidence="15">RNase H1</shortName>
        <ecNumber evidence="6 15">3.1.26.4</ecNumber>
    </recommendedName>
</protein>
<dbReference type="Gene3D" id="3.40.970.10">
    <property type="entry name" value="Ribonuclease H1, N-terminal domain"/>
    <property type="match status" value="1"/>
</dbReference>
<dbReference type="AlphaFoldDB" id="A0A2K5Y058"/>
<keyword evidence="7" id="KW-0963">Cytoplasm</keyword>
<evidence type="ECO:0000256" key="4">
    <source>
        <dbReference type="ARBA" id="ARBA00005300"/>
    </source>
</evidence>
<dbReference type="Ensembl" id="ENSMLET00000032322.1">
    <property type="protein sequence ID" value="ENSMLEP00000008926.1"/>
    <property type="gene ID" value="ENSMLEG00000028662.1"/>
</dbReference>
<feature type="domain" description="RNase H type-1" evidence="17">
    <location>
        <begin position="127"/>
        <end position="273"/>
    </location>
</feature>
<feature type="region of interest" description="Disordered" evidence="16">
    <location>
        <begin position="73"/>
        <end position="119"/>
    </location>
</feature>
<dbReference type="GO" id="GO:0005739">
    <property type="term" value="C:mitochondrion"/>
    <property type="evidence" value="ECO:0007669"/>
    <property type="project" value="UniProtKB-ARBA"/>
</dbReference>
<dbReference type="GeneTree" id="ENSGT00390000003466"/>
<dbReference type="InterPro" id="IPR037056">
    <property type="entry name" value="RNase_H1_N_sf"/>
</dbReference>
<comment type="cofactor">
    <cofactor evidence="2 15">
        <name>Mg(2+)</name>
        <dbReference type="ChEBI" id="CHEBI:18420"/>
    </cofactor>
</comment>
<dbReference type="CDD" id="cd09280">
    <property type="entry name" value="RNase_HI_eukaryote_like"/>
    <property type="match status" value="1"/>
</dbReference>
<dbReference type="PANTHER" id="PTHR10642:SF26">
    <property type="entry name" value="RIBONUCLEASE H1"/>
    <property type="match status" value="1"/>
</dbReference>
<dbReference type="InterPro" id="IPR050092">
    <property type="entry name" value="RNase_H"/>
</dbReference>
<evidence type="ECO:0000256" key="2">
    <source>
        <dbReference type="ARBA" id="ARBA00001946"/>
    </source>
</evidence>
<dbReference type="GO" id="GO:0004523">
    <property type="term" value="F:RNA-DNA hybrid ribonuclease activity"/>
    <property type="evidence" value="ECO:0007669"/>
    <property type="project" value="UniProtKB-UniRule"/>
</dbReference>
<feature type="compositionally biased region" description="Acidic residues" evidence="16">
    <location>
        <begin position="103"/>
        <end position="112"/>
    </location>
</feature>
<evidence type="ECO:0000256" key="12">
    <source>
        <dbReference type="ARBA" id="ARBA00022842"/>
    </source>
</evidence>
<feature type="compositionally biased region" description="Polar residues" evidence="16">
    <location>
        <begin position="82"/>
        <end position="95"/>
    </location>
</feature>
<keyword evidence="19" id="KW-1185">Reference proteome</keyword>
<keyword evidence="10 15" id="KW-0255">Endonuclease</keyword>
<evidence type="ECO:0000256" key="11">
    <source>
        <dbReference type="ARBA" id="ARBA00022801"/>
    </source>
</evidence>
<dbReference type="Proteomes" id="UP000233140">
    <property type="component" value="Unassembled WGS sequence"/>
</dbReference>
<evidence type="ECO:0000256" key="8">
    <source>
        <dbReference type="ARBA" id="ARBA00022722"/>
    </source>
</evidence>
<proteinExistence type="inferred from homology"/>
<evidence type="ECO:0000256" key="9">
    <source>
        <dbReference type="ARBA" id="ARBA00022723"/>
    </source>
</evidence>
<evidence type="ECO:0000256" key="7">
    <source>
        <dbReference type="ARBA" id="ARBA00022490"/>
    </source>
</evidence>
<comment type="subunit">
    <text evidence="5">Monomer.</text>
</comment>
<evidence type="ECO:0000256" key="1">
    <source>
        <dbReference type="ARBA" id="ARBA00000077"/>
    </source>
</evidence>
<evidence type="ECO:0000256" key="16">
    <source>
        <dbReference type="SAM" id="MobiDB-lite"/>
    </source>
</evidence>
<dbReference type="SUPFAM" id="SSF53098">
    <property type="entry name" value="Ribonuclease H-like"/>
    <property type="match status" value="1"/>
</dbReference>
<keyword evidence="11 15" id="KW-0378">Hydrolase</keyword>
<evidence type="ECO:0000313" key="19">
    <source>
        <dbReference type="Proteomes" id="UP000233140"/>
    </source>
</evidence>
<dbReference type="InterPro" id="IPR002156">
    <property type="entry name" value="RNaseH_domain"/>
</dbReference>
<organism evidence="18 19">
    <name type="scientific">Mandrillus leucophaeus</name>
    <name type="common">Drill</name>
    <name type="synonym">Papio leucophaeus</name>
    <dbReference type="NCBI Taxonomy" id="9568"/>
    <lineage>
        <taxon>Eukaryota</taxon>
        <taxon>Metazoa</taxon>
        <taxon>Chordata</taxon>
        <taxon>Craniata</taxon>
        <taxon>Vertebrata</taxon>
        <taxon>Euteleostomi</taxon>
        <taxon>Mammalia</taxon>
        <taxon>Eutheria</taxon>
        <taxon>Euarchontoglires</taxon>
        <taxon>Primates</taxon>
        <taxon>Haplorrhini</taxon>
        <taxon>Catarrhini</taxon>
        <taxon>Cercopithecidae</taxon>
        <taxon>Cercopithecinae</taxon>
        <taxon>Mandrillus</taxon>
    </lineage>
</organism>
<dbReference type="SUPFAM" id="SSF55658">
    <property type="entry name" value="L9 N-domain-like"/>
    <property type="match status" value="1"/>
</dbReference>
<dbReference type="PANTHER" id="PTHR10642">
    <property type="entry name" value="RIBONUCLEASE H1"/>
    <property type="match status" value="1"/>
</dbReference>
<evidence type="ECO:0000256" key="6">
    <source>
        <dbReference type="ARBA" id="ARBA00012180"/>
    </source>
</evidence>
<dbReference type="GO" id="GO:0003676">
    <property type="term" value="F:nucleic acid binding"/>
    <property type="evidence" value="ECO:0007669"/>
    <property type="project" value="UniProtKB-UniRule"/>
</dbReference>
<sequence>MSWFVFLPHRVTLAAVSCPHSSPGFGMFYAVRRGRKTGVFLTWNECKAQVDQFPAARFKKFATEDEAWTFVRKSASPEVSEGQENQHGQESQTKASKPLCESLDGDGDESTDMEPAPPVSRDTFSYMGDFVVIYTDGCCYSNGRRRQRAGIRVYWGPGHPLNVGIRLPGRQTNQRAEIHAACKTIEQAKAQNISKLVLYTDSMFTINGITNCVQSWKENGWKTSAGKEVINKEDFVALERLSQGMDIQWMHVPGHSGFIGNEEADRLAREGAKQSED</sequence>
<evidence type="ECO:0000313" key="18">
    <source>
        <dbReference type="Ensembl" id="ENSMLEP00000008926.1"/>
    </source>
</evidence>